<keyword evidence="2" id="KW-0238">DNA-binding</keyword>
<name>A0A4V2G541_9BACT</name>
<dbReference type="SUPFAM" id="SSF46785">
    <property type="entry name" value="Winged helix' DNA-binding domain"/>
    <property type="match status" value="1"/>
</dbReference>
<comment type="caution">
    <text evidence="6">The sequence shown here is derived from an EMBL/GenBank/DDBJ whole genome shotgun (WGS) entry which is preliminary data.</text>
</comment>
<dbReference type="InterPro" id="IPR036390">
    <property type="entry name" value="WH_DNA-bd_sf"/>
</dbReference>
<keyword evidence="7" id="KW-1185">Reference proteome</keyword>
<dbReference type="PANTHER" id="PTHR33204:SF39">
    <property type="entry name" value="TRANSCRIPTIONAL REGULATORY PROTEIN"/>
    <property type="match status" value="1"/>
</dbReference>
<evidence type="ECO:0000256" key="4">
    <source>
        <dbReference type="SAM" id="MobiDB-lite"/>
    </source>
</evidence>
<dbReference type="InterPro" id="IPR002577">
    <property type="entry name" value="HTH_HxlR"/>
</dbReference>
<evidence type="ECO:0000256" key="3">
    <source>
        <dbReference type="ARBA" id="ARBA00023163"/>
    </source>
</evidence>
<dbReference type="AlphaFoldDB" id="A0A4V2G541"/>
<dbReference type="GO" id="GO:0003677">
    <property type="term" value="F:DNA binding"/>
    <property type="evidence" value="ECO:0007669"/>
    <property type="project" value="UniProtKB-KW"/>
</dbReference>
<organism evidence="6 7">
    <name type="scientific">Edaphobacter modestus</name>
    <dbReference type="NCBI Taxonomy" id="388466"/>
    <lineage>
        <taxon>Bacteria</taxon>
        <taxon>Pseudomonadati</taxon>
        <taxon>Acidobacteriota</taxon>
        <taxon>Terriglobia</taxon>
        <taxon>Terriglobales</taxon>
        <taxon>Acidobacteriaceae</taxon>
        <taxon>Edaphobacter</taxon>
    </lineage>
</organism>
<feature type="compositionally biased region" description="Low complexity" evidence="4">
    <location>
        <begin position="9"/>
        <end position="22"/>
    </location>
</feature>
<dbReference type="PANTHER" id="PTHR33204">
    <property type="entry name" value="TRANSCRIPTIONAL REGULATOR, MARR FAMILY"/>
    <property type="match status" value="1"/>
</dbReference>
<accession>A0A4V2G541</accession>
<dbReference type="RefSeq" id="WP_130421958.1">
    <property type="nucleotide sequence ID" value="NZ_SHKW01000001.1"/>
</dbReference>
<evidence type="ECO:0000313" key="7">
    <source>
        <dbReference type="Proteomes" id="UP000292958"/>
    </source>
</evidence>
<dbReference type="InterPro" id="IPR036388">
    <property type="entry name" value="WH-like_DNA-bd_sf"/>
</dbReference>
<evidence type="ECO:0000259" key="5">
    <source>
        <dbReference type="PROSITE" id="PS51118"/>
    </source>
</evidence>
<sequence length="149" mass="16883">MIEKSIPKTSRPPSRTTAAAPPKEVDPRIDALVREIIERVADKWTMLVLEVLEEHGTVRFTRLGELVGGISQKMLTKTIRQMESDGLVVRTIHPVIPPRVEYSLTHLGHSLGAAFCGVWIWAEEHYDEITRSREQFQKRSAENERISGA</sequence>
<dbReference type="EMBL" id="SHKW01000001">
    <property type="protein sequence ID" value="RZU43416.1"/>
    <property type="molecule type" value="Genomic_DNA"/>
</dbReference>
<proteinExistence type="predicted"/>
<evidence type="ECO:0000256" key="1">
    <source>
        <dbReference type="ARBA" id="ARBA00023015"/>
    </source>
</evidence>
<dbReference type="PROSITE" id="PS51118">
    <property type="entry name" value="HTH_HXLR"/>
    <property type="match status" value="1"/>
</dbReference>
<evidence type="ECO:0000256" key="2">
    <source>
        <dbReference type="ARBA" id="ARBA00023125"/>
    </source>
</evidence>
<dbReference type="OrthoDB" id="9791143at2"/>
<keyword evidence="1" id="KW-0805">Transcription regulation</keyword>
<evidence type="ECO:0000313" key="6">
    <source>
        <dbReference type="EMBL" id="RZU43416.1"/>
    </source>
</evidence>
<dbReference type="Proteomes" id="UP000292958">
    <property type="component" value="Unassembled WGS sequence"/>
</dbReference>
<feature type="domain" description="HTH hxlR-type" evidence="5">
    <location>
        <begin position="26"/>
        <end position="130"/>
    </location>
</feature>
<dbReference type="Gene3D" id="1.10.10.10">
    <property type="entry name" value="Winged helix-like DNA-binding domain superfamily/Winged helix DNA-binding domain"/>
    <property type="match status" value="1"/>
</dbReference>
<gene>
    <name evidence="6" type="ORF">BDD14_5076</name>
</gene>
<protein>
    <submittedName>
        <fullName evidence="6">HxlR family transcriptional regulator</fullName>
    </submittedName>
</protein>
<reference evidence="6 7" key="1">
    <citation type="submission" date="2019-02" db="EMBL/GenBank/DDBJ databases">
        <title>Genomic Encyclopedia of Archaeal and Bacterial Type Strains, Phase II (KMG-II): from individual species to whole genera.</title>
        <authorList>
            <person name="Goeker M."/>
        </authorList>
    </citation>
    <scope>NUCLEOTIDE SEQUENCE [LARGE SCALE GENOMIC DNA]</scope>
    <source>
        <strain evidence="6 7">DSM 18101</strain>
    </source>
</reference>
<feature type="region of interest" description="Disordered" evidence="4">
    <location>
        <begin position="1"/>
        <end position="23"/>
    </location>
</feature>
<dbReference type="Pfam" id="PF01638">
    <property type="entry name" value="HxlR"/>
    <property type="match status" value="1"/>
</dbReference>
<keyword evidence="3" id="KW-0804">Transcription</keyword>